<keyword evidence="3" id="KW-1185">Reference proteome</keyword>
<comment type="caution">
    <text evidence="2">The sequence shown here is derived from an EMBL/GenBank/DDBJ whole genome shotgun (WGS) entry which is preliminary data.</text>
</comment>
<feature type="coiled-coil region" evidence="1">
    <location>
        <begin position="924"/>
        <end position="951"/>
    </location>
</feature>
<feature type="coiled-coil region" evidence="1">
    <location>
        <begin position="573"/>
        <end position="623"/>
    </location>
</feature>
<evidence type="ECO:0000313" key="3">
    <source>
        <dbReference type="Proteomes" id="UP000261284"/>
    </source>
</evidence>
<organism evidence="2 3">
    <name type="scientific">Deminuibacter soli</name>
    <dbReference type="NCBI Taxonomy" id="2291815"/>
    <lineage>
        <taxon>Bacteria</taxon>
        <taxon>Pseudomonadati</taxon>
        <taxon>Bacteroidota</taxon>
        <taxon>Chitinophagia</taxon>
        <taxon>Chitinophagales</taxon>
        <taxon>Chitinophagaceae</taxon>
        <taxon>Deminuibacter</taxon>
    </lineage>
</organism>
<dbReference type="RefSeq" id="WP_116849679.1">
    <property type="nucleotide sequence ID" value="NZ_QTJU01000014.1"/>
</dbReference>
<feature type="coiled-coil region" evidence="1">
    <location>
        <begin position="1362"/>
        <end position="1389"/>
    </location>
</feature>
<sequence length="1819" mass="203065">MYHNASYHPKPAEKATDRQPMRLLRCVLLGILLFALAWQPAKAQGIYPVTASTQIVPPYSVYLPDYAVPGSDKLRVILVQNDLSQPSYQVRLRLRVEMNGRLIMQTAAGFMPQPITLSAGVPTIISGAELSAYLDDRNIEFTGGFSRDSYLQSKALPEGAYRICFTAYDYRRADNVQVSNEGCNIFYFQKSDPPQLNLPVCNSRVTMLNPQMVTFSWSSRNTPNPMPGAGTEYQFELFEVRPAGSNPDYITQSTKPVFSAVTESPLLIYGPSEPLLQDSMQYVWRVQARDKDGRALFSNNGYSTNCTFTYAGFDPFTTYNITKPDLHAQATGERTAHLYWQPATTGAGYKTEGFRLQYRAKSADPKTTYDWFSESLTDTAYNLYSLEPDHDYEARLQWKVSGVYGPYSDLAPFHTNPLTVYRCGEEGGPVATGTGKPLNALINGMIVKVGQFDMQVLQAQGGNGVFTGYGSITTPMLGFSLGVQFKNITIDENSVMTQGEVMALTNGIQELKDAVKAKPKPAAAGSTPQQQLLDLLGELANLDITDNISDIKDIVNDVKALESQLPPDQKEKLDNAVAAIVEAKQNYDDAQNAYNNAASNDDKKAAQQKMDAAQTAFMQAKQSIASVSAEYAAMTGTWYERARGFLGAYKGGDSDMHTAKSWHMQVDSAMNIVRGMDNVPDSLIQQAIQAADAAKEAWTALENGSASPASDEATKGPSLDVWDNLYSPEAIRLARAEIDAIEAAADFLDGNQDKILTEFTSLGNPSDIVYTPDGRKYETNGTAATYSVEVNGTLSAFVYNKDKIRYIAAYTYDRATNKRTRFSGYVKETIVNIWDKKDSTFSFEKARRLGYVFDIDNVWRLVIKNADKVEMMQKYFDTYGDILTNNDSTTRREILELLSKLPGYILIIDKDQYYIGYRDLMKLKKHLEEILKLVNRNVVRLQELIDNYKKVKADKTADQIWTERAAIVAKIVSAGLSKYVPTPLDEARCEITKLLEKWKVSFTNENNHVAALGNFESLTTQQRLDLLDIMYDASDLYTSAWGVSGTNCGLANFGEEIVDAVLKFASNEDKVQIIKHFLANPSMISRFYKMIDNKMPFPIPDDNNFDVFIREVIKANSAYRKSLGQKPTDPALGTAGATKIKTILWQGKTSAELIKYVTVNDKGQLQIAHIGLDLSPEKVLLPLIMPMASVKTVKVEYSDPIDPLETVNLVIPEPNESYFPELSTNPSDYPITIPVPALSAAWMVNKTTNARIQTGIDLALIALSAGEYGAARGALQYIWITAKIAVPTFDVFLKSDEGHNFIRKAYGLNNLKTGTKEYDSCLKKADKFIERYAYFTMAVNLGAVGEGIYTSYKSVRSGLDDMRMADALSDAEKAKLQNIENELQSFDDALPSNFKWSRVASKADELIDAYYDASLKIFKNAMKADKAYLSIVPGKQLIAFTNYAAAYVVKTARDATKVTYVAFKEYIAARNAARVEEELNSILALFKDADVATESNYNQIVALFKQVQDEGKMAELLAKMPAEKWNLVAKFIPELKQVESVVDDLNAMGLLEKFLDDLSVSENFGNWIKANGKDGIGLWKKLASAGRTGVRSDVGALEAIKKIRKNPMLSKFEGMEEDLLTYSGWKNNGVAKSYQEVLENIDAFLTQLGKANIECENCTYLFSRFETAANNDKQAVYWIMDDIARDGKTFSNKTIQIEYRIQEGKRIDVRIAGEDTWIEYKWYAGDETVDAGTFVNEFISRDLNYIPDINKLQWRINGQKLSREKVFDYLTSAEGRKALNSLTNERKAILFGNDFDLVEGVTNEDINTFLNKYYSSIFK</sequence>
<dbReference type="InterPro" id="IPR013783">
    <property type="entry name" value="Ig-like_fold"/>
</dbReference>
<proteinExistence type="predicted"/>
<protein>
    <submittedName>
        <fullName evidence="2">Uncharacterized protein</fullName>
    </submittedName>
</protein>
<dbReference type="Proteomes" id="UP000261284">
    <property type="component" value="Unassembled WGS sequence"/>
</dbReference>
<keyword evidence="1" id="KW-0175">Coiled coil</keyword>
<evidence type="ECO:0000256" key="1">
    <source>
        <dbReference type="SAM" id="Coils"/>
    </source>
</evidence>
<dbReference type="InterPro" id="IPR003961">
    <property type="entry name" value="FN3_dom"/>
</dbReference>
<evidence type="ECO:0000313" key="2">
    <source>
        <dbReference type="EMBL" id="RFM25849.1"/>
    </source>
</evidence>
<dbReference type="CDD" id="cd00063">
    <property type="entry name" value="FN3"/>
    <property type="match status" value="1"/>
</dbReference>
<accession>A0A3E1NCW3</accession>
<gene>
    <name evidence="2" type="ORF">DXN05_23095</name>
</gene>
<dbReference type="Gene3D" id="2.60.40.10">
    <property type="entry name" value="Immunoglobulins"/>
    <property type="match status" value="1"/>
</dbReference>
<dbReference type="OrthoDB" id="1521695at2"/>
<dbReference type="SUPFAM" id="SSF49265">
    <property type="entry name" value="Fibronectin type III"/>
    <property type="match status" value="1"/>
</dbReference>
<dbReference type="InterPro" id="IPR036116">
    <property type="entry name" value="FN3_sf"/>
</dbReference>
<name>A0A3E1NCW3_9BACT</name>
<dbReference type="EMBL" id="QTJU01000014">
    <property type="protein sequence ID" value="RFM25849.1"/>
    <property type="molecule type" value="Genomic_DNA"/>
</dbReference>
<reference evidence="2 3" key="1">
    <citation type="submission" date="2018-08" db="EMBL/GenBank/DDBJ databases">
        <title>Chitinophagaceae sp. K23C18032701, a novel bacterium isolated from forest soil.</title>
        <authorList>
            <person name="Wang C."/>
        </authorList>
    </citation>
    <scope>NUCLEOTIDE SEQUENCE [LARGE SCALE GENOMIC DNA]</scope>
    <source>
        <strain evidence="2 3">K23C18032701</strain>
    </source>
</reference>